<evidence type="ECO:0000313" key="2">
    <source>
        <dbReference type="Proteomes" id="UP000789803"/>
    </source>
</evidence>
<name>A0ABM8Q9K4_9BACT</name>
<proteinExistence type="predicted"/>
<evidence type="ECO:0000313" key="1">
    <source>
        <dbReference type="EMBL" id="CAD7289535.1"/>
    </source>
</evidence>
<sequence>MGMSMDEIIAEMKAELSRLYAKIKKIEACLDEIETFLIENEIDENKKQGLKI</sequence>
<keyword evidence="2" id="KW-1185">Reference proteome</keyword>
<dbReference type="EMBL" id="CAJHOF010000017">
    <property type="protein sequence ID" value="CAD7289535.1"/>
    <property type="molecule type" value="Genomic_DNA"/>
</dbReference>
<protein>
    <submittedName>
        <fullName evidence="1">Uncharacterized protein</fullName>
    </submittedName>
</protein>
<reference evidence="1 2" key="1">
    <citation type="submission" date="2020-11" db="EMBL/GenBank/DDBJ databases">
        <authorList>
            <person name="Peeters C."/>
        </authorList>
    </citation>
    <scope>NUCLEOTIDE SEQUENCE [LARGE SCALE GENOMIC DNA]</scope>
    <source>
        <strain evidence="1 2">LMG 7974</strain>
    </source>
</reference>
<organism evidence="1 2">
    <name type="scientific">Campylobacter majalis</name>
    <dbReference type="NCBI Taxonomy" id="2790656"/>
    <lineage>
        <taxon>Bacteria</taxon>
        <taxon>Pseudomonadati</taxon>
        <taxon>Campylobacterota</taxon>
        <taxon>Epsilonproteobacteria</taxon>
        <taxon>Campylobacterales</taxon>
        <taxon>Campylobacteraceae</taxon>
        <taxon>Campylobacter</taxon>
    </lineage>
</organism>
<comment type="caution">
    <text evidence="1">The sequence shown here is derived from an EMBL/GenBank/DDBJ whole genome shotgun (WGS) entry which is preliminary data.</text>
</comment>
<accession>A0ABM8Q9K4</accession>
<dbReference type="RefSeq" id="WP_229933391.1">
    <property type="nucleotide sequence ID" value="NZ_CAJHOF010000017.1"/>
</dbReference>
<dbReference type="Proteomes" id="UP000789803">
    <property type="component" value="Unassembled WGS sequence"/>
</dbReference>
<gene>
    <name evidence="1" type="ORF">LMG7974_01612</name>
</gene>